<dbReference type="RefSeq" id="WP_092847442.1">
    <property type="nucleotide sequence ID" value="NZ_FOPY01000010.1"/>
</dbReference>
<proteinExistence type="predicted"/>
<keyword evidence="1" id="KW-1133">Transmembrane helix</keyword>
<keyword evidence="3" id="KW-1185">Reference proteome</keyword>
<name>A0A1I3D998_9GAMM</name>
<organism evidence="2 3">
    <name type="scientific">Modicisalibacter xianhensis</name>
    <dbReference type="NCBI Taxonomy" id="442341"/>
    <lineage>
        <taxon>Bacteria</taxon>
        <taxon>Pseudomonadati</taxon>
        <taxon>Pseudomonadota</taxon>
        <taxon>Gammaproteobacteria</taxon>
        <taxon>Oceanospirillales</taxon>
        <taxon>Halomonadaceae</taxon>
        <taxon>Modicisalibacter</taxon>
    </lineage>
</organism>
<feature type="transmembrane region" description="Helical" evidence="1">
    <location>
        <begin position="240"/>
        <end position="258"/>
    </location>
</feature>
<evidence type="ECO:0000313" key="3">
    <source>
        <dbReference type="Proteomes" id="UP000199040"/>
    </source>
</evidence>
<keyword evidence="1" id="KW-0812">Transmembrane</keyword>
<dbReference type="STRING" id="442341.SAMN04487959_11087"/>
<evidence type="ECO:0000256" key="1">
    <source>
        <dbReference type="SAM" id="Phobius"/>
    </source>
</evidence>
<keyword evidence="1" id="KW-0472">Membrane</keyword>
<dbReference type="Proteomes" id="UP000199040">
    <property type="component" value="Unassembled WGS sequence"/>
</dbReference>
<reference evidence="2 3" key="1">
    <citation type="submission" date="2016-10" db="EMBL/GenBank/DDBJ databases">
        <authorList>
            <person name="de Groot N.N."/>
        </authorList>
    </citation>
    <scope>NUCLEOTIDE SEQUENCE [LARGE SCALE GENOMIC DNA]</scope>
    <source>
        <strain evidence="2 3">CGMCC 1.6848</strain>
    </source>
</reference>
<evidence type="ECO:0000313" key="2">
    <source>
        <dbReference type="EMBL" id="SFH83169.1"/>
    </source>
</evidence>
<dbReference type="AlphaFoldDB" id="A0A1I3D998"/>
<accession>A0A1I3D998</accession>
<sequence>MISVEKKDGFNVKISRRLREATSHKLDIYLFVPGELGLNTHVVPESEFYHNAIHVKRTYYSDTHHLPLVHSRLASRGKLSSEQYRLSLSLYAYQYVVALETSTREVLNGDEETRLEQLQELVDLALGILKRLRRNTPSDDGMLQYYVNIDNYLSWATEQRLLSLIVSLPPGEEYQSVRERLREICEAESAYRDDQNYNSSHAIQDPERMSNKMRLLRRLIEHPVTLGAQVQELGKGEEKLVKGTATAIVMIFVTLLVLQANHVLSHLTTLFVLVLAVIYALREVFKDDLRNTLWRWLRKGRPKWRRHYFDANSGKLVGRQLEWFDYQRVHKLDEDILAVRRANVTQREEIVLHYGSSSRMSPTRYLSGYEEVRETLLLDLDVLSRLMDKGAHDVYRLVEGEVACETVEKRYLVNLVTRQAQGERQATIQRWKIIMNRSRIIEIEAVT</sequence>
<protein>
    <submittedName>
        <fullName evidence="2">Uncharacterized protein</fullName>
    </submittedName>
</protein>
<feature type="transmembrane region" description="Helical" evidence="1">
    <location>
        <begin position="264"/>
        <end position="281"/>
    </location>
</feature>
<dbReference type="EMBL" id="FOPY01000010">
    <property type="protein sequence ID" value="SFH83169.1"/>
    <property type="molecule type" value="Genomic_DNA"/>
</dbReference>
<gene>
    <name evidence="2" type="ORF">SAMN04487959_11087</name>
</gene>